<dbReference type="SMART" id="SM01394">
    <property type="entry name" value="S_100"/>
    <property type="match status" value="1"/>
</dbReference>
<reference evidence="2" key="1">
    <citation type="thesis" date="2020" institute="ProQuest LLC" country="789 East Eisenhower Parkway, Ann Arbor, MI, USA">
        <title>Comparative Genomics and Chromosome Evolution.</title>
        <authorList>
            <person name="Mudd A.B."/>
        </authorList>
    </citation>
    <scope>NUCLEOTIDE SEQUENCE</scope>
    <source>
        <strain evidence="2">Female2</strain>
        <tissue evidence="2">Blood</tissue>
    </source>
</reference>
<dbReference type="AlphaFoldDB" id="A0A8T2IZM4"/>
<dbReference type="InterPro" id="IPR013787">
    <property type="entry name" value="S100_Ca-bd_sub"/>
</dbReference>
<accession>A0A8T2IZM4</accession>
<dbReference type="SUPFAM" id="SSF47473">
    <property type="entry name" value="EF-hand"/>
    <property type="match status" value="1"/>
</dbReference>
<evidence type="ECO:0000313" key="3">
    <source>
        <dbReference type="Proteomes" id="UP000812440"/>
    </source>
</evidence>
<dbReference type="EMBL" id="JAACNH010000007">
    <property type="protein sequence ID" value="KAG8435861.1"/>
    <property type="molecule type" value="Genomic_DNA"/>
</dbReference>
<comment type="caution">
    <text evidence="2">The sequence shown here is derived from an EMBL/GenBank/DDBJ whole genome shotgun (WGS) entry which is preliminary data.</text>
</comment>
<dbReference type="GO" id="GO:0046914">
    <property type="term" value="F:transition metal ion binding"/>
    <property type="evidence" value="ECO:0007669"/>
    <property type="project" value="InterPro"/>
</dbReference>
<evidence type="ECO:0000259" key="1">
    <source>
        <dbReference type="SMART" id="SM01394"/>
    </source>
</evidence>
<dbReference type="Gene3D" id="1.10.238.10">
    <property type="entry name" value="EF-hand"/>
    <property type="match status" value="1"/>
</dbReference>
<dbReference type="OrthoDB" id="9362863at2759"/>
<organism evidence="2 3">
    <name type="scientific">Hymenochirus boettgeri</name>
    <name type="common">Congo dwarf clawed frog</name>
    <dbReference type="NCBI Taxonomy" id="247094"/>
    <lineage>
        <taxon>Eukaryota</taxon>
        <taxon>Metazoa</taxon>
        <taxon>Chordata</taxon>
        <taxon>Craniata</taxon>
        <taxon>Vertebrata</taxon>
        <taxon>Euteleostomi</taxon>
        <taxon>Amphibia</taxon>
        <taxon>Batrachia</taxon>
        <taxon>Anura</taxon>
        <taxon>Pipoidea</taxon>
        <taxon>Pipidae</taxon>
        <taxon>Pipinae</taxon>
        <taxon>Hymenochirus</taxon>
    </lineage>
</organism>
<feature type="domain" description="S100/CaBP-9k-type calcium binding subdomain" evidence="1">
    <location>
        <begin position="25"/>
        <end position="64"/>
    </location>
</feature>
<dbReference type="InterPro" id="IPR011992">
    <property type="entry name" value="EF-hand-dom_pair"/>
</dbReference>
<dbReference type="CDD" id="cd00213">
    <property type="entry name" value="S-100"/>
    <property type="match status" value="1"/>
</dbReference>
<proteinExistence type="predicted"/>
<evidence type="ECO:0000313" key="2">
    <source>
        <dbReference type="EMBL" id="KAG8435861.1"/>
    </source>
</evidence>
<keyword evidence="3" id="KW-1185">Reference proteome</keyword>
<name>A0A8T2IZM4_9PIPI</name>
<gene>
    <name evidence="2" type="ORF">GDO86_007086</name>
</gene>
<dbReference type="InterPro" id="IPR034325">
    <property type="entry name" value="S-100_dom"/>
</dbReference>
<protein>
    <recommendedName>
        <fullName evidence="1">S100/CaBP-9k-type calcium binding subdomain domain-containing protein</fullName>
    </recommendedName>
</protein>
<sequence length="116" mass="13022">MPRRNSISVSKQLSSIKALGKGSDLEKAIATTILVYNSYADPDGRITKATAGQLLQVQFQNFVQGQEAKPRYKEIISDLEQDKDANMSFEDFMILLLSVTLLSDLFQELHQVKNTK</sequence>
<dbReference type="Proteomes" id="UP000812440">
    <property type="component" value="Chromosome 4"/>
</dbReference>